<evidence type="ECO:0000259" key="6">
    <source>
        <dbReference type="PROSITE" id="PS50119"/>
    </source>
</evidence>
<gene>
    <name evidence="8" type="ORF">Baya_1737</name>
</gene>
<dbReference type="AlphaFoldDB" id="A0A556TM01"/>
<dbReference type="InterPro" id="IPR003879">
    <property type="entry name" value="Butyrophylin_SPRY"/>
</dbReference>
<sequence length="453" mass="51791">MDSQLLSSSEKLSCSMCQDIFKNPVLRLSCSHNICKVCFDQYWKCTGSLACPVCKEQTEVASTAAQGQRNENPSEGFGSFCGLHCKKFNVFCINDGQLLCAVCHMSETHRNHECCTIDIAAHEHKEDLKTALRPLQDRRRLLKKVKSNYDQTAYCIKYQTKKTEQQIKKEFEKLHQFLQDEQASRLAALRQEEEQKSQMIEHKIDELNILISYFACIFNLLKDEIGSGKSFFQEPQMISGALIDKAKHLGNLRFRVWEKMQEIVQYTTVILDPNTAHAELSLSDDLTSVQRNHGTRNIPNNPERFDRSYCVLGSEAFTSGVHCWDVEVMDVPDWEVGVTTALIPGTAINDLNKESWSIKASHGEYLAQISAAAKFKISLEERLQRIRVRLDWDREELEFIDPITDTHLFTFSHAFTDRVFPFFITSCKLSVLRLLPSYISFTVNSGQGKDNGE</sequence>
<evidence type="ECO:0000259" key="7">
    <source>
        <dbReference type="PROSITE" id="PS50188"/>
    </source>
</evidence>
<dbReference type="PROSITE" id="PS50119">
    <property type="entry name" value="ZF_BBOX"/>
    <property type="match status" value="1"/>
</dbReference>
<dbReference type="InterPro" id="IPR001841">
    <property type="entry name" value="Znf_RING"/>
</dbReference>
<dbReference type="InterPro" id="IPR043136">
    <property type="entry name" value="B30.2/SPRY_sf"/>
</dbReference>
<dbReference type="OrthoDB" id="9049620at2759"/>
<dbReference type="Gene3D" id="3.30.40.10">
    <property type="entry name" value="Zinc/RING finger domain, C3HC4 (zinc finger)"/>
    <property type="match status" value="1"/>
</dbReference>
<dbReference type="InterPro" id="IPR013083">
    <property type="entry name" value="Znf_RING/FYVE/PHD"/>
</dbReference>
<feature type="domain" description="B box-type" evidence="6">
    <location>
        <begin position="80"/>
        <end position="117"/>
    </location>
</feature>
<dbReference type="InterPro" id="IPR003877">
    <property type="entry name" value="SPRY_dom"/>
</dbReference>
<feature type="domain" description="B30.2/SPRY" evidence="7">
    <location>
        <begin position="249"/>
        <end position="441"/>
    </location>
</feature>
<keyword evidence="2 4" id="KW-0863">Zinc-finger</keyword>
<dbReference type="Gene3D" id="2.60.120.920">
    <property type="match status" value="1"/>
</dbReference>
<reference evidence="8 9" key="1">
    <citation type="journal article" date="2019" name="Genome Biol. Evol.">
        <title>Whole-Genome Sequencing of the Giant Devil Catfish, Bagarius yarrelli.</title>
        <authorList>
            <person name="Jiang W."/>
            <person name="Lv Y."/>
            <person name="Cheng L."/>
            <person name="Yang K."/>
            <person name="Chao B."/>
            <person name="Wang X."/>
            <person name="Li Y."/>
            <person name="Pan X."/>
            <person name="You X."/>
            <person name="Zhang Y."/>
            <person name="Yang J."/>
            <person name="Li J."/>
            <person name="Zhang X."/>
            <person name="Liu S."/>
            <person name="Sun C."/>
            <person name="Yang J."/>
            <person name="Shi Q."/>
        </authorList>
    </citation>
    <scope>NUCLEOTIDE SEQUENCE [LARGE SCALE GENOMIC DNA]</scope>
    <source>
        <strain evidence="8">JWS20170419001</strain>
        <tissue evidence="8">Muscle</tissue>
    </source>
</reference>
<dbReference type="InterPro" id="IPR027370">
    <property type="entry name" value="Znf-RING_euk"/>
</dbReference>
<dbReference type="SUPFAM" id="SSF57845">
    <property type="entry name" value="B-box zinc-binding domain"/>
    <property type="match status" value="1"/>
</dbReference>
<dbReference type="InterPro" id="IPR006574">
    <property type="entry name" value="PRY"/>
</dbReference>
<comment type="caution">
    <text evidence="8">The sequence shown here is derived from an EMBL/GenBank/DDBJ whole genome shotgun (WGS) entry which is preliminary data.</text>
</comment>
<dbReference type="SUPFAM" id="SSF57850">
    <property type="entry name" value="RING/U-box"/>
    <property type="match status" value="1"/>
</dbReference>
<dbReference type="PRINTS" id="PR01407">
    <property type="entry name" value="BUTYPHLNCDUF"/>
</dbReference>
<dbReference type="GO" id="GO:0008270">
    <property type="term" value="F:zinc ion binding"/>
    <property type="evidence" value="ECO:0007669"/>
    <property type="project" value="UniProtKB-KW"/>
</dbReference>
<keyword evidence="9" id="KW-1185">Reference proteome</keyword>
<evidence type="ECO:0000256" key="3">
    <source>
        <dbReference type="ARBA" id="ARBA00022833"/>
    </source>
</evidence>
<dbReference type="InterPro" id="IPR013320">
    <property type="entry name" value="ConA-like_dom_sf"/>
</dbReference>
<keyword evidence="3" id="KW-0862">Zinc</keyword>
<dbReference type="Pfam" id="PF00622">
    <property type="entry name" value="SPRY"/>
    <property type="match status" value="1"/>
</dbReference>
<evidence type="ECO:0000259" key="5">
    <source>
        <dbReference type="PROSITE" id="PS50089"/>
    </source>
</evidence>
<dbReference type="PROSITE" id="PS50089">
    <property type="entry name" value="ZF_RING_2"/>
    <property type="match status" value="1"/>
</dbReference>
<dbReference type="SMART" id="SM00589">
    <property type="entry name" value="PRY"/>
    <property type="match status" value="1"/>
</dbReference>
<dbReference type="Gene3D" id="3.30.160.60">
    <property type="entry name" value="Classic Zinc Finger"/>
    <property type="match status" value="1"/>
</dbReference>
<protein>
    <submittedName>
        <fullName evidence="8">Tripartite motif-containing protein 35</fullName>
    </submittedName>
</protein>
<accession>A0A556TM01</accession>
<dbReference type="Pfam" id="PF13765">
    <property type="entry name" value="PRY"/>
    <property type="match status" value="1"/>
</dbReference>
<name>A0A556TM01_BAGYA</name>
<evidence type="ECO:0000256" key="4">
    <source>
        <dbReference type="PROSITE-ProRule" id="PRU00024"/>
    </source>
</evidence>
<dbReference type="PANTHER" id="PTHR24103">
    <property type="entry name" value="E3 UBIQUITIN-PROTEIN LIGASE TRIM"/>
    <property type="match status" value="1"/>
</dbReference>
<keyword evidence="1" id="KW-0479">Metal-binding</keyword>
<dbReference type="SUPFAM" id="SSF49899">
    <property type="entry name" value="Concanavalin A-like lectins/glucanases"/>
    <property type="match status" value="1"/>
</dbReference>
<dbReference type="EMBL" id="VCAZ01000005">
    <property type="protein sequence ID" value="TSK20189.1"/>
    <property type="molecule type" value="Genomic_DNA"/>
</dbReference>
<evidence type="ECO:0000256" key="1">
    <source>
        <dbReference type="ARBA" id="ARBA00022723"/>
    </source>
</evidence>
<dbReference type="Proteomes" id="UP000319801">
    <property type="component" value="Unassembled WGS sequence"/>
</dbReference>
<feature type="domain" description="RING-type" evidence="5">
    <location>
        <begin position="14"/>
        <end position="55"/>
    </location>
</feature>
<dbReference type="CDD" id="cd12893">
    <property type="entry name" value="SPRY_PRY_TRIM35"/>
    <property type="match status" value="1"/>
</dbReference>
<dbReference type="InterPro" id="IPR050143">
    <property type="entry name" value="TRIM/RBCC"/>
</dbReference>
<dbReference type="InterPro" id="IPR001870">
    <property type="entry name" value="B30.2/SPRY"/>
</dbReference>
<dbReference type="Pfam" id="PF13445">
    <property type="entry name" value="zf-RING_UBOX"/>
    <property type="match status" value="1"/>
</dbReference>
<organism evidence="8 9">
    <name type="scientific">Bagarius yarrelli</name>
    <name type="common">Goonch</name>
    <name type="synonym">Bagrus yarrelli</name>
    <dbReference type="NCBI Taxonomy" id="175774"/>
    <lineage>
        <taxon>Eukaryota</taxon>
        <taxon>Metazoa</taxon>
        <taxon>Chordata</taxon>
        <taxon>Craniata</taxon>
        <taxon>Vertebrata</taxon>
        <taxon>Euteleostomi</taxon>
        <taxon>Actinopterygii</taxon>
        <taxon>Neopterygii</taxon>
        <taxon>Teleostei</taxon>
        <taxon>Ostariophysi</taxon>
        <taxon>Siluriformes</taxon>
        <taxon>Sisoridae</taxon>
        <taxon>Sisorinae</taxon>
        <taxon>Bagarius</taxon>
    </lineage>
</organism>
<proteinExistence type="predicted"/>
<evidence type="ECO:0000313" key="8">
    <source>
        <dbReference type="EMBL" id="TSK20189.1"/>
    </source>
</evidence>
<dbReference type="InterPro" id="IPR000315">
    <property type="entry name" value="Znf_B-box"/>
</dbReference>
<evidence type="ECO:0000256" key="2">
    <source>
        <dbReference type="ARBA" id="ARBA00022771"/>
    </source>
</evidence>
<dbReference type="PROSITE" id="PS50188">
    <property type="entry name" value="B302_SPRY"/>
    <property type="match status" value="1"/>
</dbReference>
<evidence type="ECO:0000313" key="9">
    <source>
        <dbReference type="Proteomes" id="UP000319801"/>
    </source>
</evidence>